<gene>
    <name evidence="3" type="primary">xdhA_19</name>
    <name evidence="3" type="ORF">SDC9_98914</name>
</gene>
<dbReference type="Pfam" id="PF02738">
    <property type="entry name" value="MoCoBD_1"/>
    <property type="match status" value="1"/>
</dbReference>
<dbReference type="InterPro" id="IPR037165">
    <property type="entry name" value="AldOxase/xan_DH_Mopterin-bd_sf"/>
</dbReference>
<sequence>MKIKLRMGLDSDGTILGEDMKVFCNAGAYASGTSNIVWAMCGKFFKVHRCKNIRFTGYPAVTNTPVGGPMRGFGSPQTFFAQQRLMQRAATALGLDLYDMQVKNLTLPDGIDYRFDLPHGNAHPLDCLKRASELIGYEQCLAEQRASANERYRIGVGLAVGAHGNGMFGIRTDITAMVLKMNDDGSCVLFSGSHEMGNASITMQKQMVSEVLGLPMDMISAVSADTELTPYQLGDYSSRGAFVSGRAAMEVSLDMRGKLASLAAEQLGASADSLVFSGGRVVSPDGTGVSIGEVVQFARHKKFTELISEHTTASPAAVISYGAHIAKVRVDTVTGSVELLDYAAVHDVGRAINPLSVRGQIEGAIQMGAGYALSEGVFLDESGKVKNASLKTYRMFRAPEMPKRLIIDLVEEIEPAGPYGAKSIGECSVVPAAAAIANAVSNAIGRDCNDLPVTPERILEKLK</sequence>
<evidence type="ECO:0000259" key="2">
    <source>
        <dbReference type="Pfam" id="PF20256"/>
    </source>
</evidence>
<dbReference type="EMBL" id="VSSQ01013735">
    <property type="protein sequence ID" value="MPM52158.1"/>
    <property type="molecule type" value="Genomic_DNA"/>
</dbReference>
<reference evidence="3" key="1">
    <citation type="submission" date="2019-08" db="EMBL/GenBank/DDBJ databases">
        <authorList>
            <person name="Kucharzyk K."/>
            <person name="Murdoch R.W."/>
            <person name="Higgins S."/>
            <person name="Loffler F."/>
        </authorList>
    </citation>
    <scope>NUCLEOTIDE SEQUENCE</scope>
</reference>
<proteinExistence type="predicted"/>
<dbReference type="EC" id="1.17.1.4" evidence="3"/>
<dbReference type="SUPFAM" id="SSF56003">
    <property type="entry name" value="Molybdenum cofactor-binding domain"/>
    <property type="match status" value="1"/>
</dbReference>
<feature type="domain" description="Aldehyde oxidase/xanthine dehydrogenase second molybdopterin binding" evidence="2">
    <location>
        <begin position="131"/>
        <end position="402"/>
    </location>
</feature>
<dbReference type="GO" id="GO:0004854">
    <property type="term" value="F:xanthine dehydrogenase activity"/>
    <property type="evidence" value="ECO:0007669"/>
    <property type="project" value="UniProtKB-EC"/>
</dbReference>
<dbReference type="Pfam" id="PF20256">
    <property type="entry name" value="MoCoBD_2"/>
    <property type="match status" value="1"/>
</dbReference>
<dbReference type="InterPro" id="IPR008274">
    <property type="entry name" value="AldOxase/xan_DH_MoCoBD1"/>
</dbReference>
<keyword evidence="3" id="KW-0560">Oxidoreductase</keyword>
<evidence type="ECO:0000259" key="1">
    <source>
        <dbReference type="Pfam" id="PF02738"/>
    </source>
</evidence>
<protein>
    <submittedName>
        <fullName evidence="3">Putative xanthine dehydrogenase molybdenum-binding subunit XdhA</fullName>
        <ecNumber evidence="3">1.17.1.4</ecNumber>
    </submittedName>
</protein>
<feature type="domain" description="Aldehyde oxidase/xanthine dehydrogenase first molybdopterin binding" evidence="1">
    <location>
        <begin position="1"/>
        <end position="105"/>
    </location>
</feature>
<evidence type="ECO:0000313" key="3">
    <source>
        <dbReference type="EMBL" id="MPM52158.1"/>
    </source>
</evidence>
<dbReference type="PANTHER" id="PTHR11908:SF157">
    <property type="entry name" value="XANTHINE DEHYDROGENASE SUBUNIT D-RELATED"/>
    <property type="match status" value="1"/>
</dbReference>
<accession>A0A645AHH3</accession>
<dbReference type="InterPro" id="IPR016208">
    <property type="entry name" value="Ald_Oxase/xanthine_DH-like"/>
</dbReference>
<comment type="caution">
    <text evidence="3">The sequence shown here is derived from an EMBL/GenBank/DDBJ whole genome shotgun (WGS) entry which is preliminary data.</text>
</comment>
<dbReference type="PANTHER" id="PTHR11908">
    <property type="entry name" value="XANTHINE DEHYDROGENASE"/>
    <property type="match status" value="1"/>
</dbReference>
<organism evidence="3">
    <name type="scientific">bioreactor metagenome</name>
    <dbReference type="NCBI Taxonomy" id="1076179"/>
    <lineage>
        <taxon>unclassified sequences</taxon>
        <taxon>metagenomes</taxon>
        <taxon>ecological metagenomes</taxon>
    </lineage>
</organism>
<dbReference type="GO" id="GO:0005506">
    <property type="term" value="F:iron ion binding"/>
    <property type="evidence" value="ECO:0007669"/>
    <property type="project" value="InterPro"/>
</dbReference>
<name>A0A645AHH3_9ZZZZ</name>
<dbReference type="Gene3D" id="3.30.365.10">
    <property type="entry name" value="Aldehyde oxidase/xanthine dehydrogenase, molybdopterin binding domain"/>
    <property type="match status" value="3"/>
</dbReference>
<dbReference type="InterPro" id="IPR046867">
    <property type="entry name" value="AldOxase/xan_DH_MoCoBD2"/>
</dbReference>
<dbReference type="AlphaFoldDB" id="A0A645AHH3"/>